<evidence type="ECO:0000313" key="2">
    <source>
        <dbReference type="Proteomes" id="UP000238523"/>
    </source>
</evidence>
<dbReference type="Proteomes" id="UP000238523">
    <property type="component" value="Chromosome"/>
</dbReference>
<protein>
    <submittedName>
        <fullName evidence="1">Uncharacterized protein</fullName>
    </submittedName>
</protein>
<reference evidence="1 2" key="1">
    <citation type="submission" date="2017-11" db="EMBL/GenBank/DDBJ databases">
        <title>Complete genome of Rhizobium leguminosarum Norway, an ineffective micro-symbiont.</title>
        <authorList>
            <person name="Hoffrichter A."/>
            <person name="Liang J."/>
            <person name="Brachmann A."/>
            <person name="Marin M."/>
        </authorList>
    </citation>
    <scope>NUCLEOTIDE SEQUENCE [LARGE SCALE GENOMIC DNA]</scope>
    <source>
        <strain evidence="1 2">Norway</strain>
    </source>
</reference>
<gene>
    <name evidence="1" type="ORF">CUJ84_Chr002964</name>
</gene>
<dbReference type="AlphaFoldDB" id="A0A2K9Z505"/>
<sequence>MLIYAYPCLDQVTRKDVKSKILQTALELFSSQRRRFAPENAPGNFGFLGRDLDSIIGDPPCGCFKCGELCHCSS</sequence>
<accession>A0A2K9Z505</accession>
<dbReference type="EMBL" id="CP025012">
    <property type="protein sequence ID" value="AUW43309.1"/>
    <property type="molecule type" value="Genomic_DNA"/>
</dbReference>
<name>A0A2K9Z505_RHILE</name>
<proteinExistence type="predicted"/>
<organism evidence="1 2">
    <name type="scientific">Rhizobium leguminosarum</name>
    <dbReference type="NCBI Taxonomy" id="384"/>
    <lineage>
        <taxon>Bacteria</taxon>
        <taxon>Pseudomonadati</taxon>
        <taxon>Pseudomonadota</taxon>
        <taxon>Alphaproteobacteria</taxon>
        <taxon>Hyphomicrobiales</taxon>
        <taxon>Rhizobiaceae</taxon>
        <taxon>Rhizobium/Agrobacterium group</taxon>
        <taxon>Rhizobium</taxon>
    </lineage>
</organism>
<evidence type="ECO:0000313" key="1">
    <source>
        <dbReference type="EMBL" id="AUW43309.1"/>
    </source>
</evidence>